<protein>
    <submittedName>
        <fullName evidence="2">Uncharacterized protein</fullName>
    </submittedName>
</protein>
<evidence type="ECO:0000256" key="1">
    <source>
        <dbReference type="SAM" id="Phobius"/>
    </source>
</evidence>
<gene>
    <name evidence="2" type="ORF">JCM19239_6378</name>
</gene>
<feature type="transmembrane region" description="Helical" evidence="1">
    <location>
        <begin position="6"/>
        <end position="28"/>
    </location>
</feature>
<reference evidence="3" key="2">
    <citation type="submission" date="2014-09" db="EMBL/GenBank/DDBJ databases">
        <authorList>
            <consortium name="NBRP consortium"/>
            <person name="Sawabe T."/>
            <person name="Meirelles P."/>
            <person name="Nakanishi M."/>
            <person name="Sayaka M."/>
            <person name="Hattori M."/>
            <person name="Ohkuma M."/>
        </authorList>
    </citation>
    <scope>NUCLEOTIDE SEQUENCE [LARGE SCALE GENOMIC DNA]</scope>
    <source>
        <strain evidence="3">JCM 19239</strain>
    </source>
</reference>
<comment type="caution">
    <text evidence="2">The sequence shown here is derived from an EMBL/GenBank/DDBJ whole genome shotgun (WGS) entry which is preliminary data.</text>
</comment>
<accession>A0ABQ0JQ52</accession>
<keyword evidence="3" id="KW-1185">Reference proteome</keyword>
<keyword evidence="1" id="KW-0472">Membrane</keyword>
<dbReference type="EMBL" id="BBMS01000115">
    <property type="protein sequence ID" value="GAL30864.1"/>
    <property type="molecule type" value="Genomic_DNA"/>
</dbReference>
<name>A0ABQ0JQ52_9VIBR</name>
<proteinExistence type="predicted"/>
<evidence type="ECO:0000313" key="3">
    <source>
        <dbReference type="Proteomes" id="UP000029223"/>
    </source>
</evidence>
<keyword evidence="1" id="KW-1133">Transmembrane helix</keyword>
<organism evidence="2 3">
    <name type="scientific">Vibrio variabilis</name>
    <dbReference type="NCBI Taxonomy" id="990271"/>
    <lineage>
        <taxon>Bacteria</taxon>
        <taxon>Pseudomonadati</taxon>
        <taxon>Pseudomonadota</taxon>
        <taxon>Gammaproteobacteria</taxon>
        <taxon>Vibrionales</taxon>
        <taxon>Vibrionaceae</taxon>
        <taxon>Vibrio</taxon>
    </lineage>
</organism>
<sequence>MNGTILNFSTLGYGATILFSLYLSGLLFRDLADVSQW</sequence>
<evidence type="ECO:0000313" key="2">
    <source>
        <dbReference type="EMBL" id="GAL30864.1"/>
    </source>
</evidence>
<reference evidence="3" key="1">
    <citation type="submission" date="2014-09" db="EMBL/GenBank/DDBJ databases">
        <title>Vibrio variabilis JCM 19239. (C206) whole genome shotgun sequence.</title>
        <authorList>
            <person name="Sawabe T."/>
            <person name="Meirelles P."/>
            <person name="Nakanishi M."/>
            <person name="Sayaka M."/>
            <person name="Hattori M."/>
            <person name="Ohkuma M."/>
        </authorList>
    </citation>
    <scope>NUCLEOTIDE SEQUENCE [LARGE SCALE GENOMIC DNA]</scope>
    <source>
        <strain evidence="3">JCM 19239</strain>
    </source>
</reference>
<keyword evidence="1" id="KW-0812">Transmembrane</keyword>
<dbReference type="Proteomes" id="UP000029223">
    <property type="component" value="Unassembled WGS sequence"/>
</dbReference>